<keyword evidence="2" id="KW-1185">Reference proteome</keyword>
<proteinExistence type="predicted"/>
<comment type="caution">
    <text evidence="1">The sequence shown here is derived from an EMBL/GenBank/DDBJ whole genome shotgun (WGS) entry which is preliminary data.</text>
</comment>
<gene>
    <name evidence="1" type="primary">Mo03307</name>
    <name evidence="1" type="ORF">E5Q_03307</name>
</gene>
<name>G7E1C7_MIXOS</name>
<evidence type="ECO:0000313" key="2">
    <source>
        <dbReference type="Proteomes" id="UP000009131"/>
    </source>
</evidence>
<dbReference type="Proteomes" id="UP000009131">
    <property type="component" value="Unassembled WGS sequence"/>
</dbReference>
<dbReference type="HOGENOM" id="CLU_3260692_0_0_1"/>
<dbReference type="InParanoid" id="G7E1C7"/>
<dbReference type="EMBL" id="BABT02000102">
    <property type="protein sequence ID" value="GAA96637.1"/>
    <property type="molecule type" value="Genomic_DNA"/>
</dbReference>
<protein>
    <submittedName>
        <fullName evidence="1">Uncharacterized protein</fullName>
    </submittedName>
</protein>
<dbReference type="AlphaFoldDB" id="G7E1C7"/>
<sequence length="42" mass="4527">MGSDPVADKDTTRGFVYSESQQAKSKAMAAVVFKPARARLNP</sequence>
<accession>G7E1C7</accession>
<reference evidence="1 2" key="2">
    <citation type="journal article" date="2012" name="Open Biol.">
        <title>Characteristics of nucleosomes and linker DNA regions on the genome of the basidiomycete Mixia osmundae revealed by mono- and dinucleosome mapping.</title>
        <authorList>
            <person name="Nishida H."/>
            <person name="Kondo S."/>
            <person name="Matsumoto T."/>
            <person name="Suzuki Y."/>
            <person name="Yoshikawa H."/>
            <person name="Taylor T.D."/>
            <person name="Sugiyama J."/>
        </authorList>
    </citation>
    <scope>NUCLEOTIDE SEQUENCE [LARGE SCALE GENOMIC DNA]</scope>
    <source>
        <strain evidence="2">CBS 9802 / IAM 14324 / JCM 22182 / KY 12970</strain>
    </source>
</reference>
<organism evidence="1 2">
    <name type="scientific">Mixia osmundae (strain CBS 9802 / IAM 14324 / JCM 22182 / KY 12970)</name>
    <dbReference type="NCBI Taxonomy" id="764103"/>
    <lineage>
        <taxon>Eukaryota</taxon>
        <taxon>Fungi</taxon>
        <taxon>Dikarya</taxon>
        <taxon>Basidiomycota</taxon>
        <taxon>Pucciniomycotina</taxon>
        <taxon>Mixiomycetes</taxon>
        <taxon>Mixiales</taxon>
        <taxon>Mixiaceae</taxon>
        <taxon>Mixia</taxon>
    </lineage>
</organism>
<reference evidence="1 2" key="1">
    <citation type="journal article" date="2011" name="J. Gen. Appl. Microbiol.">
        <title>Draft genome sequencing of the enigmatic basidiomycete Mixia osmundae.</title>
        <authorList>
            <person name="Nishida H."/>
            <person name="Nagatsuka Y."/>
            <person name="Sugiyama J."/>
        </authorList>
    </citation>
    <scope>NUCLEOTIDE SEQUENCE [LARGE SCALE GENOMIC DNA]</scope>
    <source>
        <strain evidence="2">CBS 9802 / IAM 14324 / JCM 22182 / KY 12970</strain>
    </source>
</reference>
<evidence type="ECO:0000313" key="1">
    <source>
        <dbReference type="EMBL" id="GAA96637.1"/>
    </source>
</evidence>